<evidence type="ECO:0008006" key="3">
    <source>
        <dbReference type="Google" id="ProtNLM"/>
    </source>
</evidence>
<dbReference type="OrthoDB" id="3248197at2759"/>
<dbReference type="SUPFAM" id="SSF52047">
    <property type="entry name" value="RNI-like"/>
    <property type="match status" value="1"/>
</dbReference>
<dbReference type="Gene3D" id="3.80.10.10">
    <property type="entry name" value="Ribonuclease Inhibitor"/>
    <property type="match status" value="1"/>
</dbReference>
<dbReference type="InterPro" id="IPR032675">
    <property type="entry name" value="LRR_dom_sf"/>
</dbReference>
<dbReference type="InParanoid" id="A8PBE6"/>
<comment type="caution">
    <text evidence="1">The sequence shown here is derived from an EMBL/GenBank/DDBJ whole genome shotgun (WGS) entry which is preliminary data.</text>
</comment>
<dbReference type="OMA" id="PEYNICT"/>
<sequence length="612" mass="68785">MDSIASSPFSPHLGTNYAPSDSEIAHLRDYIGDLTPHLADLEGKVEAAERALAAAAKKRDGYLQFVDNHRALLSPIRRMPLDVTRTIFQHCLPDKHNAIMSTSQAPLLLTMVCRQWREIVLNFPAMWSSLHIPVVTVPAMRFFHRSTTPPIDSWTRRMKHRNQAVTRWLNRAKGSKLSISLATDPNDESFSDEDDQEVVAELLDILKERASQLQRLKLSTTQRIANRVLSIPPSQVPELRVIHINIYNPFSDFPFPATNASSRIPANGIIASPTLRTVHVESIPQRLIELSVEWENITDLTCFPVTLDEDGGVKGFTAREAVNILGRCPNLKTCCLRIHFMPHAVPLGEPEPDMENETGRTVTLHHLETLHLQQEYRAMLEPLVDSLRLPALRSLSFSSSKFPSTKASPLIRLMRHCGPNLKTLKVDYLTLKTPELRQCLELAKNVEELDLSPEQTVRPRADTSWYGDFDMVFGDEEVLDWTAEPTMFEADLLAQLTPTEASTAVLCPRLSSFRIKLHSRDEVGCKEIKDFIRGRRRFGKPGGDIATLSKVNVIFPWREPKADGSSSSMSQDDGIDWDRFEGKLEWGKPLGAWAAIDTTTLAALQWNPAMGA</sequence>
<name>A8PBE6_COPC7</name>
<evidence type="ECO:0000313" key="2">
    <source>
        <dbReference type="Proteomes" id="UP000001861"/>
    </source>
</evidence>
<dbReference type="EMBL" id="AACS02000004">
    <property type="protein sequence ID" value="EAU81611.1"/>
    <property type="molecule type" value="Genomic_DNA"/>
</dbReference>
<gene>
    <name evidence="1" type="ORF">CC1G_02627</name>
</gene>
<accession>A8PBE6</accession>
<evidence type="ECO:0000313" key="1">
    <source>
        <dbReference type="EMBL" id="EAU81611.1"/>
    </source>
</evidence>
<dbReference type="eggNOG" id="ENOG502SWKJ">
    <property type="taxonomic scope" value="Eukaryota"/>
</dbReference>
<keyword evidence="2" id="KW-1185">Reference proteome</keyword>
<reference evidence="1 2" key="1">
    <citation type="journal article" date="2010" name="Proc. Natl. Acad. Sci. U.S.A.">
        <title>Insights into evolution of multicellular fungi from the assembled chromosomes of the mushroom Coprinopsis cinerea (Coprinus cinereus).</title>
        <authorList>
            <person name="Stajich J.E."/>
            <person name="Wilke S.K."/>
            <person name="Ahren D."/>
            <person name="Au C.H."/>
            <person name="Birren B.W."/>
            <person name="Borodovsky M."/>
            <person name="Burns C."/>
            <person name="Canback B."/>
            <person name="Casselton L.A."/>
            <person name="Cheng C.K."/>
            <person name="Deng J."/>
            <person name="Dietrich F.S."/>
            <person name="Fargo D.C."/>
            <person name="Farman M.L."/>
            <person name="Gathman A.C."/>
            <person name="Goldberg J."/>
            <person name="Guigo R."/>
            <person name="Hoegger P.J."/>
            <person name="Hooker J.B."/>
            <person name="Huggins A."/>
            <person name="James T.Y."/>
            <person name="Kamada T."/>
            <person name="Kilaru S."/>
            <person name="Kodira C."/>
            <person name="Kues U."/>
            <person name="Kupfer D."/>
            <person name="Kwan H.S."/>
            <person name="Lomsadze A."/>
            <person name="Li W."/>
            <person name="Lilly W.W."/>
            <person name="Ma L.J."/>
            <person name="Mackey A.J."/>
            <person name="Manning G."/>
            <person name="Martin F."/>
            <person name="Muraguchi H."/>
            <person name="Natvig D.O."/>
            <person name="Palmerini H."/>
            <person name="Ramesh M.A."/>
            <person name="Rehmeyer C.J."/>
            <person name="Roe B.A."/>
            <person name="Shenoy N."/>
            <person name="Stanke M."/>
            <person name="Ter-Hovhannisyan V."/>
            <person name="Tunlid A."/>
            <person name="Velagapudi R."/>
            <person name="Vision T.J."/>
            <person name="Zeng Q."/>
            <person name="Zolan M.E."/>
            <person name="Pukkila P.J."/>
        </authorList>
    </citation>
    <scope>NUCLEOTIDE SEQUENCE [LARGE SCALE GENOMIC DNA]</scope>
    <source>
        <strain evidence="2">Okayama-7 / 130 / ATCC MYA-4618 / FGSC 9003</strain>
    </source>
</reference>
<organism evidence="1 2">
    <name type="scientific">Coprinopsis cinerea (strain Okayama-7 / 130 / ATCC MYA-4618 / FGSC 9003)</name>
    <name type="common">Inky cap fungus</name>
    <name type="synonym">Hormographiella aspergillata</name>
    <dbReference type="NCBI Taxonomy" id="240176"/>
    <lineage>
        <taxon>Eukaryota</taxon>
        <taxon>Fungi</taxon>
        <taxon>Dikarya</taxon>
        <taxon>Basidiomycota</taxon>
        <taxon>Agaricomycotina</taxon>
        <taxon>Agaricomycetes</taxon>
        <taxon>Agaricomycetidae</taxon>
        <taxon>Agaricales</taxon>
        <taxon>Agaricineae</taxon>
        <taxon>Psathyrellaceae</taxon>
        <taxon>Coprinopsis</taxon>
    </lineage>
</organism>
<proteinExistence type="predicted"/>
<dbReference type="AlphaFoldDB" id="A8PBE6"/>
<protein>
    <recommendedName>
        <fullName evidence="3">F-box domain-containing protein</fullName>
    </recommendedName>
</protein>
<dbReference type="GeneID" id="6016796"/>
<dbReference type="Proteomes" id="UP000001861">
    <property type="component" value="Unassembled WGS sequence"/>
</dbReference>
<dbReference type="KEGG" id="cci:CC1G_02627"/>
<dbReference type="RefSeq" id="XP_001840164.1">
    <property type="nucleotide sequence ID" value="XM_001840112.1"/>
</dbReference>
<dbReference type="PANTHER" id="PTHR38926:SF72">
    <property type="entry name" value="IM:7136021-RELATED"/>
    <property type="match status" value="1"/>
</dbReference>
<dbReference type="VEuPathDB" id="FungiDB:CC1G_02627"/>
<dbReference type="PANTHER" id="PTHR38926">
    <property type="entry name" value="F-BOX DOMAIN CONTAINING PROTEIN, EXPRESSED"/>
    <property type="match status" value="1"/>
</dbReference>